<protein>
    <recommendedName>
        <fullName evidence="3">DUF4230 domain-containing protein</fullName>
    </recommendedName>
</protein>
<sequence length="211" mass="23485">MKEHKFEIFFGIVLFTLLLSVAIFFAGGKLLNSDSNDDKPNVVVTSQIILDKINDEAFIVTKTIFLDQKKTIRIDQGSDWSNFWWGQTITTEGIIRVDLGVDYKLLSENDIAIDKESKTISINVPEATILDASLFGDLNVETSSGILRQLFASDRNKDYNLALQSLIEDASETVIINQELVAESENESLKILQLVLSDLGYRVVSSSSTAD</sequence>
<gene>
    <name evidence="1" type="ORF">UZ20_WS6002000771</name>
</gene>
<name>A0A136KGH3_9BACT</name>
<dbReference type="STRING" id="1617427.UZ20_WS6002000771"/>
<accession>A0A136KGH3</accession>
<organism evidence="1 2">
    <name type="scientific">candidate division WS6 bacterium OLB21</name>
    <dbReference type="NCBI Taxonomy" id="1617427"/>
    <lineage>
        <taxon>Bacteria</taxon>
        <taxon>Candidatus Dojkabacteria</taxon>
    </lineage>
</organism>
<dbReference type="AlphaFoldDB" id="A0A136KGH3"/>
<proteinExistence type="predicted"/>
<dbReference type="EMBL" id="JYPD01000024">
    <property type="protein sequence ID" value="KXK08512.1"/>
    <property type="molecule type" value="Genomic_DNA"/>
</dbReference>
<evidence type="ECO:0000313" key="2">
    <source>
        <dbReference type="Proteomes" id="UP000070449"/>
    </source>
</evidence>
<comment type="caution">
    <text evidence="1">The sequence shown here is derived from an EMBL/GenBank/DDBJ whole genome shotgun (WGS) entry which is preliminary data.</text>
</comment>
<evidence type="ECO:0000313" key="1">
    <source>
        <dbReference type="EMBL" id="KXK08512.1"/>
    </source>
</evidence>
<evidence type="ECO:0008006" key="3">
    <source>
        <dbReference type="Google" id="ProtNLM"/>
    </source>
</evidence>
<dbReference type="InterPro" id="IPR025324">
    <property type="entry name" value="DUF4230"/>
</dbReference>
<dbReference type="Proteomes" id="UP000070449">
    <property type="component" value="Unassembled WGS sequence"/>
</dbReference>
<dbReference type="Pfam" id="PF14014">
    <property type="entry name" value="DUF4230"/>
    <property type="match status" value="1"/>
</dbReference>
<reference evidence="1 2" key="1">
    <citation type="submission" date="2015-02" db="EMBL/GenBank/DDBJ databases">
        <title>Improved understanding of the partial-nitritation anammox process through 23 genomes representing the majority of the microbial community.</title>
        <authorList>
            <person name="Speth D.R."/>
            <person name="In T Zandt M."/>
            <person name="Guerrero Cruz S."/>
            <person name="Jetten M.S."/>
            <person name="Dutilh B.E."/>
        </authorList>
    </citation>
    <scope>NUCLEOTIDE SEQUENCE [LARGE SCALE GENOMIC DNA]</scope>
    <source>
        <strain evidence="1">OLB21</strain>
    </source>
</reference>